<reference evidence="3 4" key="1">
    <citation type="submission" date="2019-10" db="EMBL/GenBank/DDBJ databases">
        <authorList>
            <person name="Palmer J.M."/>
        </authorList>
    </citation>
    <scope>NUCLEOTIDE SEQUENCE [LARGE SCALE GENOMIC DNA]</scope>
    <source>
        <strain evidence="3 4">TWF730</strain>
    </source>
</reference>
<evidence type="ECO:0000313" key="4">
    <source>
        <dbReference type="Proteomes" id="UP001373714"/>
    </source>
</evidence>
<gene>
    <name evidence="3" type="ORF">TWF730_011285</name>
</gene>
<dbReference type="InterPro" id="IPR001810">
    <property type="entry name" value="F-box_dom"/>
</dbReference>
<keyword evidence="4" id="KW-1185">Reference proteome</keyword>
<proteinExistence type="predicted"/>
<dbReference type="Proteomes" id="UP001373714">
    <property type="component" value="Unassembled WGS sequence"/>
</dbReference>
<name>A0AAV9UM84_9PEZI</name>
<feature type="region of interest" description="Disordered" evidence="1">
    <location>
        <begin position="1"/>
        <end position="21"/>
    </location>
</feature>
<dbReference type="PROSITE" id="PS50181">
    <property type="entry name" value="FBOX"/>
    <property type="match status" value="1"/>
</dbReference>
<evidence type="ECO:0000256" key="1">
    <source>
        <dbReference type="SAM" id="MobiDB-lite"/>
    </source>
</evidence>
<protein>
    <recommendedName>
        <fullName evidence="2">F-box domain-containing protein</fullName>
    </recommendedName>
</protein>
<organism evidence="3 4">
    <name type="scientific">Orbilia blumenaviensis</name>
    <dbReference type="NCBI Taxonomy" id="1796055"/>
    <lineage>
        <taxon>Eukaryota</taxon>
        <taxon>Fungi</taxon>
        <taxon>Dikarya</taxon>
        <taxon>Ascomycota</taxon>
        <taxon>Pezizomycotina</taxon>
        <taxon>Orbiliomycetes</taxon>
        <taxon>Orbiliales</taxon>
        <taxon>Orbiliaceae</taxon>
        <taxon>Orbilia</taxon>
    </lineage>
</organism>
<feature type="region of interest" description="Disordered" evidence="1">
    <location>
        <begin position="118"/>
        <end position="154"/>
    </location>
</feature>
<dbReference type="AlphaFoldDB" id="A0AAV9UM84"/>
<evidence type="ECO:0000313" key="3">
    <source>
        <dbReference type="EMBL" id="KAK6343695.1"/>
    </source>
</evidence>
<feature type="domain" description="F-box" evidence="2">
    <location>
        <begin position="20"/>
        <end position="65"/>
    </location>
</feature>
<dbReference type="InterPro" id="IPR036047">
    <property type="entry name" value="F-box-like_dom_sf"/>
</dbReference>
<dbReference type="Pfam" id="PF00646">
    <property type="entry name" value="F-box"/>
    <property type="match status" value="1"/>
</dbReference>
<evidence type="ECO:0000259" key="2">
    <source>
        <dbReference type="PROSITE" id="PS50181"/>
    </source>
</evidence>
<comment type="caution">
    <text evidence="3">The sequence shown here is derived from an EMBL/GenBank/DDBJ whole genome shotgun (WGS) entry which is preliminary data.</text>
</comment>
<dbReference type="EMBL" id="JAVHNS010000009">
    <property type="protein sequence ID" value="KAK6343695.1"/>
    <property type="molecule type" value="Genomic_DNA"/>
</dbReference>
<dbReference type="SMART" id="SM00256">
    <property type="entry name" value="FBOX"/>
    <property type="match status" value="1"/>
</dbReference>
<accession>A0AAV9UM84</accession>
<dbReference type="SUPFAM" id="SSF81383">
    <property type="entry name" value="F-box domain"/>
    <property type="match status" value="1"/>
</dbReference>
<sequence length="454" mass="51257">MSPNAQPTAIPHPAETPTENSHLVKLPLEIQTEIISYVPRDSLLGVSKTCRQLRAISLRQYFRKACICTETYGCSLKLLRRYPDLRPAVRHLQLSFSPTLFVGAARATMESDLKARGSGYGTTKRAYAESDSEASDPCEQLAGEKAPTGGSSSPRLLGRTKILAAVSERYFQNLTQIHINCPASQANFLKYFINLLSKHQPAHLTSLSMRLQGSGSAEMRERGWDQSEISFPAGMKHITYGVNPFGVLFSISTLIGPSLDTLISLSMTSHAFKKFWFPPGSVCPTLKIFKTDRRECSIETADKMNRHFPNLEELWFKDYSNLDMMRVIFSMRNAAAGQLKAEHIRPQTWAWCSGWKTLKHVKRVRIHRATKIEESIEDYRPHAEAALDNLIKIWLAEDIEMLDSITLYTRDVDRRHDFEFRANIVRGGLKMGNEVTAKVVPAGSGEPEWRFSNF</sequence>